<feature type="region of interest" description="Disordered" evidence="3">
    <location>
        <begin position="1"/>
        <end position="48"/>
    </location>
</feature>
<protein>
    <submittedName>
        <fullName evidence="6">DRBM domain-containing protein</fullName>
    </submittedName>
</protein>
<dbReference type="GO" id="GO:0005737">
    <property type="term" value="C:cytoplasm"/>
    <property type="evidence" value="ECO:0007669"/>
    <property type="project" value="TreeGrafter"/>
</dbReference>
<dbReference type="CDD" id="cd00048">
    <property type="entry name" value="DSRM_SF"/>
    <property type="match status" value="1"/>
</dbReference>
<keyword evidence="2" id="KW-0175">Coiled coil</keyword>
<dbReference type="PANTHER" id="PTHR46205:SF3">
    <property type="entry name" value="LOQUACIOUS, ISOFORM B"/>
    <property type="match status" value="1"/>
</dbReference>
<feature type="domain" description="DRBM" evidence="4">
    <location>
        <begin position="106"/>
        <end position="189"/>
    </location>
</feature>
<evidence type="ECO:0000313" key="5">
    <source>
        <dbReference type="Proteomes" id="UP000036681"/>
    </source>
</evidence>
<dbReference type="Proteomes" id="UP000036681">
    <property type="component" value="Unplaced"/>
</dbReference>
<dbReference type="GO" id="GO:0016442">
    <property type="term" value="C:RISC complex"/>
    <property type="evidence" value="ECO:0007669"/>
    <property type="project" value="TreeGrafter"/>
</dbReference>
<dbReference type="GO" id="GO:0005634">
    <property type="term" value="C:nucleus"/>
    <property type="evidence" value="ECO:0007669"/>
    <property type="project" value="TreeGrafter"/>
</dbReference>
<evidence type="ECO:0000259" key="4">
    <source>
        <dbReference type="SMART" id="SM00358"/>
    </source>
</evidence>
<dbReference type="GO" id="GO:0070578">
    <property type="term" value="C:RISC-loading complex"/>
    <property type="evidence" value="ECO:0007669"/>
    <property type="project" value="TreeGrafter"/>
</dbReference>
<proteinExistence type="predicted"/>
<dbReference type="SMART" id="SM00358">
    <property type="entry name" value="DSRM"/>
    <property type="match status" value="1"/>
</dbReference>
<evidence type="ECO:0000313" key="6">
    <source>
        <dbReference type="WBParaSite" id="ALUE_0001340101-mRNA-1"/>
    </source>
</evidence>
<accession>A0A9J2PV10</accession>
<dbReference type="GO" id="GO:0030422">
    <property type="term" value="P:siRNA processing"/>
    <property type="evidence" value="ECO:0007669"/>
    <property type="project" value="TreeGrafter"/>
</dbReference>
<dbReference type="AlphaFoldDB" id="A0A9J2PV10"/>
<dbReference type="SUPFAM" id="SSF54768">
    <property type="entry name" value="dsRNA-binding domain-like"/>
    <property type="match status" value="1"/>
</dbReference>
<feature type="region of interest" description="Disordered" evidence="3">
    <location>
        <begin position="223"/>
        <end position="245"/>
    </location>
</feature>
<organism evidence="5 6">
    <name type="scientific">Ascaris lumbricoides</name>
    <name type="common">Giant roundworm</name>
    <dbReference type="NCBI Taxonomy" id="6252"/>
    <lineage>
        <taxon>Eukaryota</taxon>
        <taxon>Metazoa</taxon>
        <taxon>Ecdysozoa</taxon>
        <taxon>Nematoda</taxon>
        <taxon>Chromadorea</taxon>
        <taxon>Rhabditida</taxon>
        <taxon>Spirurina</taxon>
        <taxon>Ascaridomorpha</taxon>
        <taxon>Ascaridoidea</taxon>
        <taxon>Ascarididae</taxon>
        <taxon>Ascaris</taxon>
    </lineage>
</organism>
<sequence length="410" mass="44523">MPEISAQEEETEGSASENWIGKINEKNSLMPEISAQEEETEGSASENWIGKINEKNSLMPEISAQEEETEGSASENWIGKINEKNSLMPEISAQEEETEGSASENWIGKINEKCQRLKLRAAIYEVEDRGTPTQHLFVATCSVYQLVATGQGRTKKAGFPDFQCTNCCGHFAESAAKMQAAQQMYKLLEENNELIRQGKDELEAAVEENMRADEAVTISEKETLDSVSASSPAEHPQPVISPTEVEKESDSSAVAMVHEALLAAEVNSKGLQAKLQMVVNAGESSIENIFAKQQLSFTILEQPDINGCVQCMLKVVGPNGEANVFGGTGQTEEASKDCAARAAFVYLETFLDAAMKRCVQCMLKVVGPNGEANVFGGTGQTEEASKDCAARAAFVYLETFLDAAMKSQQQ</sequence>
<dbReference type="InterPro" id="IPR051247">
    <property type="entry name" value="RLC_Component"/>
</dbReference>
<feature type="coiled-coil region" evidence="2">
    <location>
        <begin position="171"/>
        <end position="215"/>
    </location>
</feature>
<reference evidence="6" key="1">
    <citation type="submission" date="2023-03" db="UniProtKB">
        <authorList>
            <consortium name="WormBaseParasite"/>
        </authorList>
    </citation>
    <scope>IDENTIFICATION</scope>
</reference>
<evidence type="ECO:0000256" key="1">
    <source>
        <dbReference type="ARBA" id="ARBA00022884"/>
    </source>
</evidence>
<keyword evidence="5" id="KW-1185">Reference proteome</keyword>
<keyword evidence="1" id="KW-0694">RNA-binding</keyword>
<dbReference type="GO" id="GO:0003725">
    <property type="term" value="F:double-stranded RNA binding"/>
    <property type="evidence" value="ECO:0007669"/>
    <property type="project" value="TreeGrafter"/>
</dbReference>
<dbReference type="InterPro" id="IPR014720">
    <property type="entry name" value="dsRBD_dom"/>
</dbReference>
<dbReference type="Gene3D" id="3.30.160.20">
    <property type="match status" value="2"/>
</dbReference>
<dbReference type="PANTHER" id="PTHR46205">
    <property type="entry name" value="LOQUACIOUS, ISOFORM B"/>
    <property type="match status" value="1"/>
</dbReference>
<dbReference type="WBParaSite" id="ALUE_0001340101-mRNA-1">
    <property type="protein sequence ID" value="ALUE_0001340101-mRNA-1"/>
    <property type="gene ID" value="ALUE_0001340101"/>
</dbReference>
<name>A0A9J2PV10_ASCLU</name>
<evidence type="ECO:0000256" key="3">
    <source>
        <dbReference type="SAM" id="MobiDB-lite"/>
    </source>
</evidence>
<dbReference type="GO" id="GO:0070920">
    <property type="term" value="P:regulation of regulatory ncRNA processing"/>
    <property type="evidence" value="ECO:0007669"/>
    <property type="project" value="TreeGrafter"/>
</dbReference>
<feature type="compositionally biased region" description="Acidic residues" evidence="3">
    <location>
        <begin position="1"/>
        <end position="12"/>
    </location>
</feature>
<dbReference type="GO" id="GO:0035197">
    <property type="term" value="F:siRNA binding"/>
    <property type="evidence" value="ECO:0007669"/>
    <property type="project" value="TreeGrafter"/>
</dbReference>
<evidence type="ECO:0000256" key="2">
    <source>
        <dbReference type="SAM" id="Coils"/>
    </source>
</evidence>